<dbReference type="Proteomes" id="UP000318055">
    <property type="component" value="Chromosome"/>
</dbReference>
<dbReference type="Gene3D" id="3.60.40.10">
    <property type="entry name" value="PPM-type phosphatase domain"/>
    <property type="match status" value="1"/>
</dbReference>
<keyword evidence="3" id="KW-1185">Reference proteome</keyword>
<dbReference type="InterPro" id="IPR036457">
    <property type="entry name" value="PPM-type-like_dom_sf"/>
</dbReference>
<dbReference type="RefSeq" id="WP_145844253.1">
    <property type="nucleotide sequence ID" value="NZ_CP042239.1"/>
</dbReference>
<feature type="domain" description="PPM-type phosphatase" evidence="1">
    <location>
        <begin position="14"/>
        <end position="237"/>
    </location>
</feature>
<accession>A0A518RB76</accession>
<evidence type="ECO:0000313" key="3">
    <source>
        <dbReference type="Proteomes" id="UP000318055"/>
    </source>
</evidence>
<dbReference type="Pfam" id="PF13672">
    <property type="entry name" value="PP2C_2"/>
    <property type="match status" value="1"/>
</dbReference>
<dbReference type="OrthoDB" id="9805674at2"/>
<gene>
    <name evidence="2" type="ORF">FPZ54_00765</name>
</gene>
<name>A0A518RB76_9SPHN</name>
<dbReference type="SUPFAM" id="SSF81606">
    <property type="entry name" value="PP2C-like"/>
    <property type="match status" value="1"/>
</dbReference>
<reference evidence="2 3" key="1">
    <citation type="submission" date="2019-07" db="EMBL/GenBank/DDBJ databases">
        <title>Sphingomonas alkalisoli sp. nov., isolated from rhizosphere soil of Suaedae salsa.</title>
        <authorList>
            <person name="Zhang H."/>
            <person name="Xu L."/>
            <person name="Zhang J.-X."/>
            <person name="Sun J.-Q."/>
        </authorList>
    </citation>
    <scope>NUCLEOTIDE SEQUENCE [LARGE SCALE GENOMIC DNA]</scope>
    <source>
        <strain evidence="2 3">XS-10</strain>
    </source>
</reference>
<evidence type="ECO:0000313" key="2">
    <source>
        <dbReference type="EMBL" id="QDX24703.1"/>
    </source>
</evidence>
<dbReference type="EMBL" id="CP042239">
    <property type="protein sequence ID" value="QDX24703.1"/>
    <property type="molecule type" value="Genomic_DNA"/>
</dbReference>
<proteinExistence type="predicted"/>
<dbReference type="KEGG" id="ssua:FPZ54_00765"/>
<organism evidence="2 3">
    <name type="scientific">Sphingomonas suaedae</name>
    <dbReference type="NCBI Taxonomy" id="2599297"/>
    <lineage>
        <taxon>Bacteria</taxon>
        <taxon>Pseudomonadati</taxon>
        <taxon>Pseudomonadota</taxon>
        <taxon>Alphaproteobacteria</taxon>
        <taxon>Sphingomonadales</taxon>
        <taxon>Sphingomonadaceae</taxon>
        <taxon>Sphingomonas</taxon>
    </lineage>
</organism>
<sequence length="260" mass="27766">MKPHWRFVGTSVAGPSHAAAGQPCQDSHRVKTTPNGALIAVVSDGAGSALYGGEGAATICERVIAHLEPALDWGMMCRSPFGQLAAACRAVRDAVIDARMHLAMAAQDSGVGINHFHATLVGVALVPGQGGLSFHIGDGAALALADDWRWRLSAPANGEYADTTYFFTEPDWRSRLRFARIEPGFETIFVMTDGVTDIALQQRGGASEPHRPFFEPIARFLADASVEDGERALHATLDSPAVRSRTTDDKTLVWASMRAG</sequence>
<dbReference type="AlphaFoldDB" id="A0A518RB76"/>
<dbReference type="InterPro" id="IPR001932">
    <property type="entry name" value="PPM-type_phosphatase-like_dom"/>
</dbReference>
<evidence type="ECO:0000259" key="1">
    <source>
        <dbReference type="Pfam" id="PF13672"/>
    </source>
</evidence>
<protein>
    <submittedName>
        <fullName evidence="2">Protein phosphatase 2C domain-containing protein</fullName>
    </submittedName>
</protein>